<dbReference type="InterPro" id="IPR025662">
    <property type="entry name" value="Sigma_54_int_dom_ATP-bd_1"/>
</dbReference>
<dbReference type="InterPro" id="IPR027417">
    <property type="entry name" value="P-loop_NTPase"/>
</dbReference>
<evidence type="ECO:0000256" key="1">
    <source>
        <dbReference type="ARBA" id="ARBA00022741"/>
    </source>
</evidence>
<dbReference type="Gene3D" id="1.10.10.60">
    <property type="entry name" value="Homeodomain-like"/>
    <property type="match status" value="1"/>
</dbReference>
<dbReference type="AlphaFoldDB" id="A0A0F9U0N2"/>
<name>A0A0F9U0N2_9ZZZZ</name>
<dbReference type="PANTHER" id="PTHR32071">
    <property type="entry name" value="TRANSCRIPTIONAL REGULATORY PROTEIN"/>
    <property type="match status" value="1"/>
</dbReference>
<dbReference type="InterPro" id="IPR002197">
    <property type="entry name" value="HTH_Fis"/>
</dbReference>
<reference evidence="8" key="1">
    <citation type="journal article" date="2015" name="Nature">
        <title>Complex archaea that bridge the gap between prokaryotes and eukaryotes.</title>
        <authorList>
            <person name="Spang A."/>
            <person name="Saw J.H."/>
            <person name="Jorgensen S.L."/>
            <person name="Zaremba-Niedzwiedzka K."/>
            <person name="Martijn J."/>
            <person name="Lind A.E."/>
            <person name="van Eijk R."/>
            <person name="Schleper C."/>
            <person name="Guy L."/>
            <person name="Ettema T.J."/>
        </authorList>
    </citation>
    <scope>NUCLEOTIDE SEQUENCE</scope>
</reference>
<accession>A0A0F9U0N2</accession>
<organism evidence="8">
    <name type="scientific">marine sediment metagenome</name>
    <dbReference type="NCBI Taxonomy" id="412755"/>
    <lineage>
        <taxon>unclassified sequences</taxon>
        <taxon>metagenomes</taxon>
        <taxon>ecological metagenomes</taxon>
    </lineage>
</organism>
<dbReference type="Pfam" id="PF25601">
    <property type="entry name" value="AAA_lid_14"/>
    <property type="match status" value="1"/>
</dbReference>
<dbReference type="InterPro" id="IPR009057">
    <property type="entry name" value="Homeodomain-like_sf"/>
</dbReference>
<evidence type="ECO:0000256" key="5">
    <source>
        <dbReference type="ARBA" id="ARBA00023163"/>
    </source>
</evidence>
<gene>
    <name evidence="8" type="ORF">LCGC14_0265600</name>
</gene>
<evidence type="ECO:0000256" key="2">
    <source>
        <dbReference type="ARBA" id="ARBA00022840"/>
    </source>
</evidence>
<dbReference type="InterPro" id="IPR003593">
    <property type="entry name" value="AAA+_ATPase"/>
</dbReference>
<dbReference type="CDD" id="cd00009">
    <property type="entry name" value="AAA"/>
    <property type="match status" value="1"/>
</dbReference>
<evidence type="ECO:0000256" key="4">
    <source>
        <dbReference type="ARBA" id="ARBA00023125"/>
    </source>
</evidence>
<feature type="domain" description="Sigma-54 factor interaction" evidence="7">
    <location>
        <begin position="211"/>
        <end position="440"/>
    </location>
</feature>
<sequence length="538" mass="59131">MTLQAIDTIAASSACLSSRLAAMPIALTLVESANAEALRKRATQVLCDGLDIDCSECLFVEGSGRWLGRDGDQVQFDCSDFSHPYAHVIRSGKPLTLSVGGARTRLDHAGFQAQVANFGAKKQLQVRPLRAKDGDKEWLGVLLMVGEKSTFNTLSDDPGMAAFEELLCRLWTRLSREQGERHRSRALRDSLVKINDGARRQALADQLADELLGQSTAMQALRRQVVRAAETNLAVLLQGETGTGKDRVARALHQLSARSKSPFMAINCAAIPEALLESELFGHAKGAFSGADHAQEGLISQADGGTLFLDEIGDMPLALQAKLLRVLESGRYRPLGASEERCADLRLVAATHQPLREQIRAQHFRADLYYRLGQFPLTLPPLAERRDDIAQLAQSFINDFCAREKRDDMGITPAALRLLQRREYPGNVRELKNLIDYACAMTPQGADIDAYVFPNEHVFQGEQKRDESMAPASQGSGMGLSLPNDIDDLRKTLRDVESAIIRQRLMHFGGNRAQAAASLGLPKRTLAHKCQLLELDTK</sequence>
<feature type="region of interest" description="Disordered" evidence="6">
    <location>
        <begin position="462"/>
        <end position="483"/>
    </location>
</feature>
<dbReference type="Gene3D" id="3.40.50.300">
    <property type="entry name" value="P-loop containing nucleotide triphosphate hydrolases"/>
    <property type="match status" value="1"/>
</dbReference>
<dbReference type="PANTHER" id="PTHR32071:SF117">
    <property type="entry name" value="PTS-DEPENDENT DIHYDROXYACETONE KINASE OPERON REGULATORY PROTEIN-RELATED"/>
    <property type="match status" value="1"/>
</dbReference>
<dbReference type="PROSITE" id="PS00676">
    <property type="entry name" value="SIGMA54_INTERACT_2"/>
    <property type="match status" value="1"/>
</dbReference>
<dbReference type="InterPro" id="IPR025944">
    <property type="entry name" value="Sigma_54_int_dom_CS"/>
</dbReference>
<dbReference type="SUPFAM" id="SSF52540">
    <property type="entry name" value="P-loop containing nucleoside triphosphate hydrolases"/>
    <property type="match status" value="1"/>
</dbReference>
<dbReference type="Pfam" id="PF02954">
    <property type="entry name" value="HTH_8"/>
    <property type="match status" value="1"/>
</dbReference>
<proteinExistence type="predicted"/>
<dbReference type="PRINTS" id="PR01590">
    <property type="entry name" value="HTHFIS"/>
</dbReference>
<dbReference type="EMBL" id="LAZR01000144">
    <property type="protein sequence ID" value="KKN86765.1"/>
    <property type="molecule type" value="Genomic_DNA"/>
</dbReference>
<keyword evidence="4" id="KW-0238">DNA-binding</keyword>
<dbReference type="PROSITE" id="PS00675">
    <property type="entry name" value="SIGMA54_INTERACT_1"/>
    <property type="match status" value="1"/>
</dbReference>
<protein>
    <recommendedName>
        <fullName evidence="7">Sigma-54 factor interaction domain-containing protein</fullName>
    </recommendedName>
</protein>
<keyword evidence="3" id="KW-0805">Transcription regulation</keyword>
<keyword evidence="1" id="KW-0547">Nucleotide-binding</keyword>
<dbReference type="FunFam" id="3.40.50.300:FF:000006">
    <property type="entry name" value="DNA-binding transcriptional regulator NtrC"/>
    <property type="match status" value="1"/>
</dbReference>
<evidence type="ECO:0000313" key="8">
    <source>
        <dbReference type="EMBL" id="KKN86765.1"/>
    </source>
</evidence>
<dbReference type="PROSITE" id="PS50045">
    <property type="entry name" value="SIGMA54_INTERACT_4"/>
    <property type="match status" value="1"/>
</dbReference>
<dbReference type="GO" id="GO:0006355">
    <property type="term" value="P:regulation of DNA-templated transcription"/>
    <property type="evidence" value="ECO:0007669"/>
    <property type="project" value="InterPro"/>
</dbReference>
<dbReference type="InterPro" id="IPR058031">
    <property type="entry name" value="AAA_lid_NorR"/>
</dbReference>
<dbReference type="PROSITE" id="PS00688">
    <property type="entry name" value="SIGMA54_INTERACT_3"/>
    <property type="match status" value="1"/>
</dbReference>
<evidence type="ECO:0000256" key="3">
    <source>
        <dbReference type="ARBA" id="ARBA00023015"/>
    </source>
</evidence>
<dbReference type="SMART" id="SM00382">
    <property type="entry name" value="AAA"/>
    <property type="match status" value="1"/>
</dbReference>
<dbReference type="Pfam" id="PF00158">
    <property type="entry name" value="Sigma54_activat"/>
    <property type="match status" value="1"/>
</dbReference>
<dbReference type="GO" id="GO:0043565">
    <property type="term" value="F:sequence-specific DNA binding"/>
    <property type="evidence" value="ECO:0007669"/>
    <property type="project" value="InterPro"/>
</dbReference>
<keyword evidence="2" id="KW-0067">ATP-binding</keyword>
<dbReference type="InterPro" id="IPR025943">
    <property type="entry name" value="Sigma_54_int_dom_ATP-bd_2"/>
</dbReference>
<evidence type="ECO:0000256" key="6">
    <source>
        <dbReference type="SAM" id="MobiDB-lite"/>
    </source>
</evidence>
<dbReference type="Gene3D" id="1.10.8.60">
    <property type="match status" value="1"/>
</dbReference>
<dbReference type="SUPFAM" id="SSF46689">
    <property type="entry name" value="Homeodomain-like"/>
    <property type="match status" value="1"/>
</dbReference>
<comment type="caution">
    <text evidence="8">The sequence shown here is derived from an EMBL/GenBank/DDBJ whole genome shotgun (WGS) entry which is preliminary data.</text>
</comment>
<dbReference type="InterPro" id="IPR002078">
    <property type="entry name" value="Sigma_54_int"/>
</dbReference>
<evidence type="ECO:0000259" key="7">
    <source>
        <dbReference type="PROSITE" id="PS50045"/>
    </source>
</evidence>
<dbReference type="GO" id="GO:0005524">
    <property type="term" value="F:ATP binding"/>
    <property type="evidence" value="ECO:0007669"/>
    <property type="project" value="UniProtKB-KW"/>
</dbReference>
<keyword evidence="5" id="KW-0804">Transcription</keyword>